<evidence type="ECO:0000256" key="10">
    <source>
        <dbReference type="SAM" id="MobiDB-lite"/>
    </source>
</evidence>
<evidence type="ECO:0000313" key="12">
    <source>
        <dbReference type="Ensembl" id="ENSELUP00000058221.2"/>
    </source>
</evidence>
<name>A0A6Q2XYN1_ESOLU</name>
<reference evidence="12" key="4">
    <citation type="submission" date="2025-09" db="UniProtKB">
        <authorList>
            <consortium name="Ensembl"/>
        </authorList>
    </citation>
    <scope>IDENTIFICATION</scope>
</reference>
<dbReference type="Proteomes" id="UP000265140">
    <property type="component" value="Chromosome 12"/>
</dbReference>
<keyword evidence="5" id="KW-0539">Nucleus</keyword>
<reference evidence="12" key="3">
    <citation type="submission" date="2025-08" db="UniProtKB">
        <authorList>
            <consortium name="Ensembl"/>
        </authorList>
    </citation>
    <scope>IDENTIFICATION</scope>
</reference>
<comment type="function">
    <text evidence="6">Component of the PRP19-CDC5L complex that forms an integral part of the spliceosome and is required for activating pre-mRNA splicing. Participates in AID/AICDA-mediated somatic hypermutation (SHM) and class-switch recombination (CSR), 2 processes resulting in the production of high-affinity, mutated isotype-switched antibodies.</text>
</comment>
<evidence type="ECO:0000256" key="7">
    <source>
        <dbReference type="ARBA" id="ARBA00061776"/>
    </source>
</evidence>
<dbReference type="PANTHER" id="PTHR14978">
    <property type="entry name" value="BETA-CATENIN-LIKE PROTEIN 1 NUCLEAR ASSOCIATED PROTEIN"/>
    <property type="match status" value="1"/>
</dbReference>
<feature type="compositionally biased region" description="Basic and acidic residues" evidence="10">
    <location>
        <begin position="50"/>
        <end position="60"/>
    </location>
</feature>
<reference evidence="13" key="1">
    <citation type="journal article" date="2014" name="PLoS ONE">
        <title>The genome and linkage map of the northern pike (Esox lucius): conserved synteny revealed between the salmonid sister group and the Neoteleostei.</title>
        <authorList>
            <person name="Rondeau E.B."/>
            <person name="Minkley D.R."/>
            <person name="Leong J.S."/>
            <person name="Messmer A.M."/>
            <person name="Jantzen J.R."/>
            <person name="von Schalburg K.R."/>
            <person name="Lemon C."/>
            <person name="Bird N.H."/>
            <person name="Koop B.F."/>
        </authorList>
    </citation>
    <scope>NUCLEOTIDE SEQUENCE</scope>
</reference>
<dbReference type="Bgee" id="ENSELUG00000018466">
    <property type="expression patterns" value="Expressed in embryo and 14 other cell types or tissues"/>
</dbReference>
<accession>A0A6Q2XYN1</accession>
<reference evidence="12" key="2">
    <citation type="submission" date="2020-02" db="EMBL/GenBank/DDBJ databases">
        <title>Esox lucius (northern pike) genome, fEsoLuc1, primary haplotype.</title>
        <authorList>
            <person name="Myers G."/>
            <person name="Karagic N."/>
            <person name="Meyer A."/>
            <person name="Pippel M."/>
            <person name="Reichard M."/>
            <person name="Winkler S."/>
            <person name="Tracey A."/>
            <person name="Sims Y."/>
            <person name="Howe K."/>
            <person name="Rhie A."/>
            <person name="Formenti G."/>
            <person name="Durbin R."/>
            <person name="Fedrigo O."/>
            <person name="Jarvis E.D."/>
        </authorList>
    </citation>
    <scope>NUCLEOTIDE SEQUENCE [LARGE SCALE GENOMIC DNA]</scope>
</reference>
<evidence type="ECO:0000256" key="8">
    <source>
        <dbReference type="ARBA" id="ARBA00070106"/>
    </source>
</evidence>
<dbReference type="FunFam" id="1.25.10.10:FF:001136">
    <property type="entry name" value="Beta-catenin-like protein 1"/>
    <property type="match status" value="1"/>
</dbReference>
<dbReference type="GeneTree" id="ENSGT00390000006931"/>
<dbReference type="InterPro" id="IPR016024">
    <property type="entry name" value="ARM-type_fold"/>
</dbReference>
<dbReference type="SMART" id="SM01156">
    <property type="entry name" value="DUF1716"/>
    <property type="match status" value="1"/>
</dbReference>
<evidence type="ECO:0000256" key="6">
    <source>
        <dbReference type="ARBA" id="ARBA00058456"/>
    </source>
</evidence>
<evidence type="ECO:0000256" key="3">
    <source>
        <dbReference type="ARBA" id="ARBA00022737"/>
    </source>
</evidence>
<dbReference type="GO" id="GO:0005681">
    <property type="term" value="C:spliceosomal complex"/>
    <property type="evidence" value="ECO:0007669"/>
    <property type="project" value="TreeGrafter"/>
</dbReference>
<dbReference type="InterPro" id="IPR013180">
    <property type="entry name" value="CTNNBL1_N"/>
</dbReference>
<dbReference type="InterPro" id="IPR039678">
    <property type="entry name" value="CTNNBL1"/>
</dbReference>
<evidence type="ECO:0000256" key="9">
    <source>
        <dbReference type="ARBA" id="ARBA00083862"/>
    </source>
</evidence>
<dbReference type="Pfam" id="PF08216">
    <property type="entry name" value="CTNNBL"/>
    <property type="match status" value="1"/>
</dbReference>
<dbReference type="Gene3D" id="1.25.10.10">
    <property type="entry name" value="Leucine-rich Repeat Variant"/>
    <property type="match status" value="1"/>
</dbReference>
<keyword evidence="3" id="KW-0677">Repeat</keyword>
<evidence type="ECO:0000313" key="13">
    <source>
        <dbReference type="Proteomes" id="UP000265140"/>
    </source>
</evidence>
<dbReference type="InterPro" id="IPR011989">
    <property type="entry name" value="ARM-like"/>
</dbReference>
<dbReference type="PANTHER" id="PTHR14978:SF0">
    <property type="entry name" value="BETA-CATENIN-LIKE PROTEIN 1"/>
    <property type="match status" value="1"/>
</dbReference>
<dbReference type="SUPFAM" id="SSF48371">
    <property type="entry name" value="ARM repeat"/>
    <property type="match status" value="1"/>
</dbReference>
<proteinExistence type="predicted"/>
<evidence type="ECO:0000259" key="11">
    <source>
        <dbReference type="SMART" id="SM01156"/>
    </source>
</evidence>
<dbReference type="GO" id="GO:0010467">
    <property type="term" value="P:gene expression"/>
    <property type="evidence" value="ECO:0007669"/>
    <property type="project" value="UniProtKB-ARBA"/>
</dbReference>
<feature type="domain" description="Beta-catenin-like protein 1 N-terminal" evidence="11">
    <location>
        <begin position="49"/>
        <end position="158"/>
    </location>
</feature>
<gene>
    <name evidence="12" type="primary">CTNNBL1</name>
</gene>
<dbReference type="AlphaFoldDB" id="A0A6Q2XYN1"/>
<evidence type="ECO:0000256" key="2">
    <source>
        <dbReference type="ARBA" id="ARBA00022553"/>
    </source>
</evidence>
<dbReference type="Ensembl" id="ENSELUT00000063075.2">
    <property type="protein sequence ID" value="ENSELUP00000058221.2"/>
    <property type="gene ID" value="ENSELUG00000018466.3"/>
</dbReference>
<organism evidence="12 13">
    <name type="scientific">Esox lucius</name>
    <name type="common">Northern pike</name>
    <dbReference type="NCBI Taxonomy" id="8010"/>
    <lineage>
        <taxon>Eukaryota</taxon>
        <taxon>Metazoa</taxon>
        <taxon>Chordata</taxon>
        <taxon>Craniata</taxon>
        <taxon>Vertebrata</taxon>
        <taxon>Euteleostomi</taxon>
        <taxon>Actinopterygii</taxon>
        <taxon>Neopterygii</taxon>
        <taxon>Teleostei</taxon>
        <taxon>Protacanthopterygii</taxon>
        <taxon>Esociformes</taxon>
        <taxon>Esocidae</taxon>
        <taxon>Esox</taxon>
    </lineage>
</organism>
<evidence type="ECO:0000256" key="1">
    <source>
        <dbReference type="ARBA" id="ARBA00004123"/>
    </source>
</evidence>
<feature type="region of interest" description="Disordered" evidence="10">
    <location>
        <begin position="1"/>
        <end position="80"/>
    </location>
</feature>
<feature type="compositionally biased region" description="Basic and acidic residues" evidence="10">
    <location>
        <begin position="13"/>
        <end position="43"/>
    </location>
</feature>
<keyword evidence="2" id="KW-0597">Phosphoprotein</keyword>
<feature type="compositionally biased region" description="Acidic residues" evidence="10">
    <location>
        <begin position="61"/>
        <end position="76"/>
    </location>
</feature>
<comment type="subcellular location">
    <subcellularLocation>
        <location evidence="1">Nucleus</location>
    </subcellularLocation>
</comment>
<comment type="subunit">
    <text evidence="7">Component of the PRP19-CDC5L splicing complex composed of a core complex comprising a homotetramer of PRPF19, CDC5L, PLRG1 and BCAS2, and at least three less stably associated proteins CTNNBL1, CWC15 and HSPA8. Interacts directly with CWC15 and CDC5L in the complex. Interacts with AICDA; the interaction is important for the antibody diversification activity of AICDA. Interacts with PRPF31 (via its NLS). Interacts (via its N-terminal NLS) with KPNA1 and KPNA2.</text>
</comment>
<evidence type="ECO:0000256" key="4">
    <source>
        <dbReference type="ARBA" id="ARBA00023054"/>
    </source>
</evidence>
<keyword evidence="4" id="KW-0175">Coiled coil</keyword>
<sequence>MDVGELLNYQPDRGAKRLRAGDDDDDDHRSKKTGRELTRHLEGEDSEDPTGDRKRILEKLMDDDDDADDQEGEPVDESSVKKMILTFEKRSYKNQELRIKFPDNPEKFMETELDLNDIIQEMHVIATMPDLYHLLVELNAVHSLLGLLSHENTDILSINDLVDLLQELTDIDTLHESEEGAEVLIDSLLEGQVVALLVQNMERLDEQVKEEADGVYNTLAIIENMAEFRPGMCTEAAQQGLMQWLLKRIKAKIPFDANKLYCSEILAILLQNNDSTRELLGELDGIDVLLQQLSVFKRHNPATAEEQEMMENLFDALCSCLMLAANRDRFLRGEGLQLMNLMLREKKMSRTSALKVLDHGMIGLEGSDNCHKFVDILGLRTIFPLFMKTPKKMRKAGTADKEHEEHVCSIIASCLRNLKAQQRTRLLSKFTENDCEKVDRLMELHFKYLEAVQQADKRIEGEKHVRTLHPVCYLQSSPMLLHGPAPNILMCEGKMSLCCGVFLLC</sequence>
<evidence type="ECO:0000256" key="5">
    <source>
        <dbReference type="ARBA" id="ARBA00023242"/>
    </source>
</evidence>
<keyword evidence="13" id="KW-1185">Reference proteome</keyword>
<protein>
    <recommendedName>
        <fullName evidence="8">Beta-catenin-like protein 1</fullName>
    </recommendedName>
    <alternativeName>
        <fullName evidence="9">Nuclear-associated protein</fullName>
    </alternativeName>
</protein>